<evidence type="ECO:0000313" key="2">
    <source>
        <dbReference type="Proteomes" id="UP000305233"/>
    </source>
</evidence>
<dbReference type="SUPFAM" id="SSF53756">
    <property type="entry name" value="UDP-Glycosyltransferase/glycogen phosphorylase"/>
    <property type="match status" value="1"/>
</dbReference>
<reference evidence="1 2" key="1">
    <citation type="submission" date="2019-04" db="EMBL/GenBank/DDBJ databases">
        <authorList>
            <person name="Liu Q."/>
            <person name="Xin Y.-H."/>
        </authorList>
    </citation>
    <scope>NUCLEOTIDE SEQUENCE [LARGE SCALE GENOMIC DNA]</scope>
    <source>
        <strain evidence="1 2">AM23</strain>
    </source>
</reference>
<proteinExistence type="predicted"/>
<evidence type="ECO:0000313" key="1">
    <source>
        <dbReference type="EMBL" id="THJ64970.1"/>
    </source>
</evidence>
<keyword evidence="2" id="KW-1185">Reference proteome</keyword>
<protein>
    <recommendedName>
        <fullName evidence="3">Glycosyltransferase family 4 protein</fullName>
    </recommendedName>
</protein>
<name>A0A4S5E0Y8_9MICC</name>
<dbReference type="OrthoDB" id="9179784at2"/>
<dbReference type="AlphaFoldDB" id="A0A4S5E0Y8"/>
<dbReference type="Proteomes" id="UP000305233">
    <property type="component" value="Unassembled WGS sequence"/>
</dbReference>
<accession>A0A4S5E0Y8</accession>
<sequence>MISTALRLPHVFISQAHLVSYGGSEMVTLELAEYFAAAGSRVTIGTWTVGPPMMPHLRKHENISYFDLEGEELSERLAADPPQLAWIHHQLVPKYLLQYPAKTTFVFNHMSAVHPLELSWSAGIEATLASLHLYNSPETLEGHRSRALAGGFRNENMQVFPNPAPDDFGDVKVRIPGRPLRLGIVSNHPPDELAELCDGQPPELELEIIGNSPRTGSNAVRITPQKLERLDGVITIGKTVQYAILAGLPVYCYDKFGGPGWLSSENFTSCERRNFSGRGFAQKTSTQIALELFNGFASAAAYAADLRRSDVSRFTLSRALEKVVLAVHRGGGSSRPLGEQIEAHALQQKVVGHYARNWLRLQREATES</sequence>
<comment type="caution">
    <text evidence="1">The sequence shown here is derived from an EMBL/GenBank/DDBJ whole genome shotgun (WGS) entry which is preliminary data.</text>
</comment>
<gene>
    <name evidence="1" type="ORF">E8P82_13345</name>
</gene>
<evidence type="ECO:0008006" key="3">
    <source>
        <dbReference type="Google" id="ProtNLM"/>
    </source>
</evidence>
<organism evidence="1 2">
    <name type="scientific">Arthrobacter echini</name>
    <dbReference type="NCBI Taxonomy" id="1529066"/>
    <lineage>
        <taxon>Bacteria</taxon>
        <taxon>Bacillati</taxon>
        <taxon>Actinomycetota</taxon>
        <taxon>Actinomycetes</taxon>
        <taxon>Micrococcales</taxon>
        <taxon>Micrococcaceae</taxon>
        <taxon>Arthrobacter</taxon>
    </lineage>
</organism>
<dbReference type="RefSeq" id="WP_136455548.1">
    <property type="nucleotide sequence ID" value="NZ_SSWH01000014.1"/>
</dbReference>
<dbReference type="EMBL" id="SSWH01000014">
    <property type="protein sequence ID" value="THJ64970.1"/>
    <property type="molecule type" value="Genomic_DNA"/>
</dbReference>